<keyword evidence="3" id="KW-1185">Reference proteome</keyword>
<dbReference type="Proteomes" id="UP001165384">
    <property type="component" value="Unassembled WGS sequence"/>
</dbReference>
<evidence type="ECO:0000313" key="2">
    <source>
        <dbReference type="EMBL" id="MCG2575437.1"/>
    </source>
</evidence>
<accession>A0ABS9JX09</accession>
<sequence length="124" mass="13326">MTAPELKLASIKVLALAVTDFDRAMRFYTDTLSLHPAEEDGKPVGVHLGHTILMLKTDLPAQPSATLNPRVTILTDDARGTELVLRQRGVTIADAVERYGGALVGSFLDSEGNKLWFCSGSASD</sequence>
<dbReference type="PROSITE" id="PS51819">
    <property type="entry name" value="VOC"/>
    <property type="match status" value="1"/>
</dbReference>
<evidence type="ECO:0000313" key="3">
    <source>
        <dbReference type="Proteomes" id="UP001165384"/>
    </source>
</evidence>
<dbReference type="RefSeq" id="WP_275706365.1">
    <property type="nucleotide sequence ID" value="NZ_JAKLTN010000001.1"/>
</dbReference>
<proteinExistence type="predicted"/>
<organism evidence="2 3">
    <name type="scientific">Dechloromonas hankyongensis</name>
    <dbReference type="NCBI Taxonomy" id="2908002"/>
    <lineage>
        <taxon>Bacteria</taxon>
        <taxon>Pseudomonadati</taxon>
        <taxon>Pseudomonadota</taxon>
        <taxon>Betaproteobacteria</taxon>
        <taxon>Rhodocyclales</taxon>
        <taxon>Azonexaceae</taxon>
        <taxon>Dechloromonas</taxon>
    </lineage>
</organism>
<dbReference type="InterPro" id="IPR029068">
    <property type="entry name" value="Glyas_Bleomycin-R_OHBP_Dase"/>
</dbReference>
<feature type="domain" description="VOC" evidence="1">
    <location>
        <begin position="10"/>
        <end position="120"/>
    </location>
</feature>
<comment type="caution">
    <text evidence="2">The sequence shown here is derived from an EMBL/GenBank/DDBJ whole genome shotgun (WGS) entry which is preliminary data.</text>
</comment>
<dbReference type="EMBL" id="JAKLTN010000001">
    <property type="protein sequence ID" value="MCG2575437.1"/>
    <property type="molecule type" value="Genomic_DNA"/>
</dbReference>
<gene>
    <name evidence="2" type="ORF">LZ012_00345</name>
</gene>
<dbReference type="Pfam" id="PF00903">
    <property type="entry name" value="Glyoxalase"/>
    <property type="match status" value="1"/>
</dbReference>
<name>A0ABS9JX09_9RHOO</name>
<reference evidence="2" key="1">
    <citation type="submission" date="2022-01" db="EMBL/GenBank/DDBJ databases">
        <authorList>
            <person name="Jo J.-H."/>
            <person name="Im W.-T."/>
        </authorList>
    </citation>
    <scope>NUCLEOTIDE SEQUENCE</scope>
    <source>
        <strain evidence="2">XY25</strain>
    </source>
</reference>
<dbReference type="Gene3D" id="3.10.180.10">
    <property type="entry name" value="2,3-Dihydroxybiphenyl 1,2-Dioxygenase, domain 1"/>
    <property type="match status" value="1"/>
</dbReference>
<dbReference type="InterPro" id="IPR037523">
    <property type="entry name" value="VOC_core"/>
</dbReference>
<protein>
    <submittedName>
        <fullName evidence="2">VOC family protein</fullName>
    </submittedName>
</protein>
<evidence type="ECO:0000259" key="1">
    <source>
        <dbReference type="PROSITE" id="PS51819"/>
    </source>
</evidence>
<dbReference type="CDD" id="cd06587">
    <property type="entry name" value="VOC"/>
    <property type="match status" value="1"/>
</dbReference>
<dbReference type="InterPro" id="IPR004360">
    <property type="entry name" value="Glyas_Fos-R_dOase_dom"/>
</dbReference>
<dbReference type="SUPFAM" id="SSF54593">
    <property type="entry name" value="Glyoxalase/Bleomycin resistance protein/Dihydroxybiphenyl dioxygenase"/>
    <property type="match status" value="1"/>
</dbReference>